<dbReference type="Proteomes" id="UP000237000">
    <property type="component" value="Unassembled WGS sequence"/>
</dbReference>
<organism evidence="1 2">
    <name type="scientific">Trema orientale</name>
    <name type="common">Charcoal tree</name>
    <name type="synonym">Celtis orientalis</name>
    <dbReference type="NCBI Taxonomy" id="63057"/>
    <lineage>
        <taxon>Eukaryota</taxon>
        <taxon>Viridiplantae</taxon>
        <taxon>Streptophyta</taxon>
        <taxon>Embryophyta</taxon>
        <taxon>Tracheophyta</taxon>
        <taxon>Spermatophyta</taxon>
        <taxon>Magnoliopsida</taxon>
        <taxon>eudicotyledons</taxon>
        <taxon>Gunneridae</taxon>
        <taxon>Pentapetalae</taxon>
        <taxon>rosids</taxon>
        <taxon>fabids</taxon>
        <taxon>Rosales</taxon>
        <taxon>Cannabaceae</taxon>
        <taxon>Trema</taxon>
    </lineage>
</organism>
<accession>A0A2P5FYB9</accession>
<dbReference type="InParanoid" id="A0A2P5FYB9"/>
<comment type="caution">
    <text evidence="1">The sequence shown here is derived from an EMBL/GenBank/DDBJ whole genome shotgun (WGS) entry which is preliminary data.</text>
</comment>
<protein>
    <submittedName>
        <fullName evidence="1">Uncharacterized protein</fullName>
    </submittedName>
</protein>
<evidence type="ECO:0000313" key="1">
    <source>
        <dbReference type="EMBL" id="POO02790.1"/>
    </source>
</evidence>
<keyword evidence="2" id="KW-1185">Reference proteome</keyword>
<reference evidence="2" key="1">
    <citation type="submission" date="2016-06" db="EMBL/GenBank/DDBJ databases">
        <title>Parallel loss of symbiosis genes in relatives of nitrogen-fixing non-legume Parasponia.</title>
        <authorList>
            <person name="Van Velzen R."/>
            <person name="Holmer R."/>
            <person name="Bu F."/>
            <person name="Rutten L."/>
            <person name="Van Zeijl A."/>
            <person name="Liu W."/>
            <person name="Santuari L."/>
            <person name="Cao Q."/>
            <person name="Sharma T."/>
            <person name="Shen D."/>
            <person name="Roswanjaya Y."/>
            <person name="Wardhani T."/>
            <person name="Kalhor M.S."/>
            <person name="Jansen J."/>
            <person name="Van den Hoogen J."/>
            <person name="Gungor B."/>
            <person name="Hartog M."/>
            <person name="Hontelez J."/>
            <person name="Verver J."/>
            <person name="Yang W.-C."/>
            <person name="Schijlen E."/>
            <person name="Repin R."/>
            <person name="Schilthuizen M."/>
            <person name="Schranz E."/>
            <person name="Heidstra R."/>
            <person name="Miyata K."/>
            <person name="Fedorova E."/>
            <person name="Kohlen W."/>
            <person name="Bisseling T."/>
            <person name="Smit S."/>
            <person name="Geurts R."/>
        </authorList>
    </citation>
    <scope>NUCLEOTIDE SEQUENCE [LARGE SCALE GENOMIC DNA]</scope>
    <source>
        <strain evidence="2">cv. RG33-2</strain>
    </source>
</reference>
<dbReference type="AlphaFoldDB" id="A0A2P5FYB9"/>
<proteinExistence type="predicted"/>
<evidence type="ECO:0000313" key="2">
    <source>
        <dbReference type="Proteomes" id="UP000237000"/>
    </source>
</evidence>
<name>A0A2P5FYB9_TREOI</name>
<feature type="non-terminal residue" evidence="1">
    <location>
        <position position="1"/>
    </location>
</feature>
<dbReference type="EMBL" id="JXTC01000004">
    <property type="protein sequence ID" value="POO02790.1"/>
    <property type="molecule type" value="Genomic_DNA"/>
</dbReference>
<dbReference type="OrthoDB" id="10280201at2759"/>
<gene>
    <name evidence="1" type="ORF">TorRG33x02_017760</name>
</gene>
<sequence>KRSKARMYNLRPLAPAVPASSVTGGSIEIRSENSLRSSIGWGRKLRIVFDALAGIRIRLG</sequence>